<feature type="domain" description="Carrier" evidence="4">
    <location>
        <begin position="980"/>
        <end position="1055"/>
    </location>
</feature>
<dbReference type="RefSeq" id="WP_345573207.1">
    <property type="nucleotide sequence ID" value="NZ_BAABDQ010000036.1"/>
</dbReference>
<dbReference type="SMART" id="SM00824">
    <property type="entry name" value="PKS_TE"/>
    <property type="match status" value="1"/>
</dbReference>
<evidence type="ECO:0000313" key="5">
    <source>
        <dbReference type="EMBL" id="GAA3600975.1"/>
    </source>
</evidence>
<evidence type="ECO:0000256" key="2">
    <source>
        <dbReference type="ARBA" id="ARBA00022450"/>
    </source>
</evidence>
<dbReference type="InterPro" id="IPR001242">
    <property type="entry name" value="Condensation_dom"/>
</dbReference>
<dbReference type="InterPro" id="IPR025110">
    <property type="entry name" value="AMP-bd_C"/>
</dbReference>
<keyword evidence="3" id="KW-0597">Phosphoprotein</keyword>
<dbReference type="InterPro" id="IPR001031">
    <property type="entry name" value="Thioesterase"/>
</dbReference>
<sequence length="1301" mass="142216">MTSPARPELIPLSYQQEQLWYLENLNPGTPTYTMTWGLRLHGVLDEAALRGALDGLVARHETLRTTFTDTLGGPRQAVTTGPRMPLTVTDLTGLDPAERERRVSAIELDMAGSVFDLRHGPPLRARLLRLTSQEHVLIVAFHHIVVDGWSSRTLNDDFAALYNGRRAAREPRLSEPRTYGDYVRWQRDALTGDRLAELTEHWRSRLDGAVAAEVPRDRLRPSHVLHRGEHVRHRMNGGVAAAVGKLAAAERCTPFMVQVACFVAVLNRYSGRDDLTFGMVAANRTPQEFEDTVGLMVNMLALRVDVSDDPTFGALVHRVRDVLLDGLAHQELPFSHVVQAVNPARDASRAPLFQIALNSGTEIDVAPVLDGLRVTLMPGQTRAARNDLTVEFGEDGQCLTVTAEYSTELFERDTVERLLRHYATLLTGALALPGCPINRLPMLNDKEQWQAIHGRNAHVRPCADADPLHRLFERRARRWPDRPAVSDPRRTLTYAELDGQANLLAHRLREAGVRPGDLVGICLRRSVRVAVAVLATLKAGAAYVPLDPTAPAARITAIVEDARSPVVIGERALAHLAEPSGAAVLDLDGCDLDGCDLDGGAPDGPPDVETRPEDLAYVIYTSGSTGRPKGTLVEHRNVTSLLNAAGPLFDLRESDVWAQFHSYAFDVSVWEMWGAWSHGARLVMVPEEVARSPEELRELLVAQEVTVLCQTPTAFAALDRADAAAPANSALRLRYVILAGEALDFSRLRDWFDRHGDRAPVLVNMYGPTETTVYVTHRVVTAGDVPAGGSYLGISLHNARSYIVDERLRPVPVGVPGELLIGGECVARGYLNRAELTSERFIRYPPGSGERCYRSGDLVRATSGGDVEYLGRMDDQVKVRGFRVEPGEVAVALRAHPWIRDAAVVARDGESLCSYIVPADGRTPHRDELRAFLARSLPPYMIPAAFVPIQALPMNRNGKLDRAALPAPRAERDLRGAPVVPRTEHESDLAHHWCETLGLAGVGIDDDYFVLGGHSLGAARLIAWIRERYGAGPSLKDFLAAPTIRALAGHLAEGRDGTAGHRCRVTLSDPAESRAELNLVHPAGGSVLCYRALARELSPGMAVTAFQSPMLEGGPPLADVESTAAHFLAELGDRPALLGGWSFGGMVAFEMARRLAADGRWTGPLILIDTAPPGSLDENDETSAAEFQRYVERVTATRALNLTAAERDAHLSIFRTHAYAQRDYCPSGPLAGDIVLFAGATLPDPDPWRAHTTGRVTVRRLPADHYELMEPPHVGAIARYTAQRLRAYTRDGNCHGTHAHA</sequence>
<dbReference type="Gene3D" id="3.30.300.30">
    <property type="match status" value="1"/>
</dbReference>
<gene>
    <name evidence="5" type="ORF">GCM10022419_101420</name>
</gene>
<dbReference type="InterPro" id="IPR020806">
    <property type="entry name" value="PKS_PP-bd"/>
</dbReference>
<keyword evidence="2" id="KW-0596">Phosphopantetheine</keyword>
<dbReference type="InterPro" id="IPR036736">
    <property type="entry name" value="ACP-like_sf"/>
</dbReference>
<name>A0ABP6Z8G0_9ACTN</name>
<dbReference type="SUPFAM" id="SSF56801">
    <property type="entry name" value="Acetyl-CoA synthetase-like"/>
    <property type="match status" value="1"/>
</dbReference>
<evidence type="ECO:0000256" key="3">
    <source>
        <dbReference type="ARBA" id="ARBA00022553"/>
    </source>
</evidence>
<evidence type="ECO:0000259" key="4">
    <source>
        <dbReference type="PROSITE" id="PS50075"/>
    </source>
</evidence>
<comment type="caution">
    <text evidence="5">The sequence shown here is derived from an EMBL/GenBank/DDBJ whole genome shotgun (WGS) entry which is preliminary data.</text>
</comment>
<comment type="cofactor">
    <cofactor evidence="1">
        <name>pantetheine 4'-phosphate</name>
        <dbReference type="ChEBI" id="CHEBI:47942"/>
    </cofactor>
</comment>
<dbReference type="SUPFAM" id="SSF53474">
    <property type="entry name" value="alpha/beta-Hydrolases"/>
    <property type="match status" value="1"/>
</dbReference>
<dbReference type="InterPro" id="IPR020845">
    <property type="entry name" value="AMP-binding_CS"/>
</dbReference>
<dbReference type="Gene3D" id="3.30.559.10">
    <property type="entry name" value="Chloramphenicol acetyltransferase-like domain"/>
    <property type="match status" value="1"/>
</dbReference>
<dbReference type="InterPro" id="IPR029058">
    <property type="entry name" value="AB_hydrolase_fold"/>
</dbReference>
<dbReference type="PROSITE" id="PS00455">
    <property type="entry name" value="AMP_BINDING"/>
    <property type="match status" value="1"/>
</dbReference>
<dbReference type="Gene3D" id="1.10.1200.10">
    <property type="entry name" value="ACP-like"/>
    <property type="match status" value="1"/>
</dbReference>
<evidence type="ECO:0000313" key="6">
    <source>
        <dbReference type="Proteomes" id="UP001500630"/>
    </source>
</evidence>
<dbReference type="PANTHER" id="PTHR45527">
    <property type="entry name" value="NONRIBOSOMAL PEPTIDE SYNTHETASE"/>
    <property type="match status" value="1"/>
</dbReference>
<dbReference type="Gene3D" id="3.40.50.12780">
    <property type="entry name" value="N-terminal domain of ligase-like"/>
    <property type="match status" value="1"/>
</dbReference>
<dbReference type="InterPro" id="IPR023213">
    <property type="entry name" value="CAT-like_dom_sf"/>
</dbReference>
<reference evidence="6" key="1">
    <citation type="journal article" date="2019" name="Int. J. Syst. Evol. Microbiol.">
        <title>The Global Catalogue of Microorganisms (GCM) 10K type strain sequencing project: providing services to taxonomists for standard genome sequencing and annotation.</title>
        <authorList>
            <consortium name="The Broad Institute Genomics Platform"/>
            <consortium name="The Broad Institute Genome Sequencing Center for Infectious Disease"/>
            <person name="Wu L."/>
            <person name="Ma J."/>
        </authorList>
    </citation>
    <scope>NUCLEOTIDE SEQUENCE [LARGE SCALE GENOMIC DNA]</scope>
    <source>
        <strain evidence="6">JCM 17326</strain>
    </source>
</reference>
<dbReference type="SMART" id="SM00823">
    <property type="entry name" value="PKS_PP"/>
    <property type="match status" value="1"/>
</dbReference>
<proteinExistence type="predicted"/>
<dbReference type="SUPFAM" id="SSF47336">
    <property type="entry name" value="ACP-like"/>
    <property type="match status" value="1"/>
</dbReference>
<protein>
    <recommendedName>
        <fullName evidence="4">Carrier domain-containing protein</fullName>
    </recommendedName>
</protein>
<dbReference type="InterPro" id="IPR045851">
    <property type="entry name" value="AMP-bd_C_sf"/>
</dbReference>
<dbReference type="NCBIfam" id="TIGR01733">
    <property type="entry name" value="AA-adenyl-dom"/>
    <property type="match status" value="1"/>
</dbReference>
<dbReference type="Gene3D" id="3.30.559.30">
    <property type="entry name" value="Nonribosomal peptide synthetase, condensation domain"/>
    <property type="match status" value="1"/>
</dbReference>
<evidence type="ECO:0000256" key="1">
    <source>
        <dbReference type="ARBA" id="ARBA00001957"/>
    </source>
</evidence>
<dbReference type="Pfam" id="PF00975">
    <property type="entry name" value="Thioesterase"/>
    <property type="match status" value="1"/>
</dbReference>
<dbReference type="Pfam" id="PF00550">
    <property type="entry name" value="PP-binding"/>
    <property type="match status" value="1"/>
</dbReference>
<dbReference type="CDD" id="cd17643">
    <property type="entry name" value="A_NRPS_Cytc1-like"/>
    <property type="match status" value="1"/>
</dbReference>
<dbReference type="CDD" id="cd19531">
    <property type="entry name" value="LCL_NRPS-like"/>
    <property type="match status" value="1"/>
</dbReference>
<dbReference type="InterPro" id="IPR042099">
    <property type="entry name" value="ANL_N_sf"/>
</dbReference>
<dbReference type="InterPro" id="IPR020802">
    <property type="entry name" value="TesA-like"/>
</dbReference>
<dbReference type="Pfam" id="PF00668">
    <property type="entry name" value="Condensation"/>
    <property type="match status" value="1"/>
</dbReference>
<dbReference type="PANTHER" id="PTHR45527:SF1">
    <property type="entry name" value="FATTY ACID SYNTHASE"/>
    <property type="match status" value="1"/>
</dbReference>
<dbReference type="SUPFAM" id="SSF52777">
    <property type="entry name" value="CoA-dependent acyltransferases"/>
    <property type="match status" value="2"/>
</dbReference>
<dbReference type="InterPro" id="IPR010071">
    <property type="entry name" value="AA_adenyl_dom"/>
</dbReference>
<dbReference type="Proteomes" id="UP001500630">
    <property type="component" value="Unassembled WGS sequence"/>
</dbReference>
<dbReference type="Pfam" id="PF00501">
    <property type="entry name" value="AMP-binding"/>
    <property type="match status" value="1"/>
</dbReference>
<dbReference type="InterPro" id="IPR009081">
    <property type="entry name" value="PP-bd_ACP"/>
</dbReference>
<keyword evidence="6" id="KW-1185">Reference proteome</keyword>
<dbReference type="Gene3D" id="3.40.50.1820">
    <property type="entry name" value="alpha/beta hydrolase"/>
    <property type="match status" value="1"/>
</dbReference>
<dbReference type="PROSITE" id="PS50075">
    <property type="entry name" value="CARRIER"/>
    <property type="match status" value="1"/>
</dbReference>
<dbReference type="EMBL" id="BAABDQ010000036">
    <property type="protein sequence ID" value="GAA3600975.1"/>
    <property type="molecule type" value="Genomic_DNA"/>
</dbReference>
<accession>A0ABP6Z8G0</accession>
<dbReference type="InterPro" id="IPR000873">
    <property type="entry name" value="AMP-dep_synth/lig_dom"/>
</dbReference>
<organism evidence="5 6">
    <name type="scientific">Nonomuraea rosea</name>
    <dbReference type="NCBI Taxonomy" id="638574"/>
    <lineage>
        <taxon>Bacteria</taxon>
        <taxon>Bacillati</taxon>
        <taxon>Actinomycetota</taxon>
        <taxon>Actinomycetes</taxon>
        <taxon>Streptosporangiales</taxon>
        <taxon>Streptosporangiaceae</taxon>
        <taxon>Nonomuraea</taxon>
    </lineage>
</organism>
<dbReference type="Pfam" id="PF13193">
    <property type="entry name" value="AMP-binding_C"/>
    <property type="match status" value="1"/>
</dbReference>